<sequence>MFMLALIPLTGCTKVAAPPPTGMTPQTAPTVAIDRDFVQLESKFSAHLGVYAIDTGTKRIVAYRPDERFAYASTFKALAVGAVLQQNSIDELDKMITYTDKDLVNYSPITEKHVHAGMTLRELSEAAICYSDNTAGNLLLKELGGPNGFRSALMNIGDSVTNPERFETDLNEAIPGDIRDTSTPRALATSLQAFTLGGVLPTDKRTILTDWLKGNITGDNLIRAGVPEGWKVGDKTGAGGYGTRNDIAVVWPPNRDPIVIAILSSRNTQNAAYDDALIAQATKVALDVLK</sequence>
<dbReference type="InterPro" id="IPR012338">
    <property type="entry name" value="Beta-lactam/transpept-like"/>
</dbReference>
<keyword evidence="4 6" id="KW-0378">Hydrolase</keyword>
<evidence type="ECO:0000256" key="1">
    <source>
        <dbReference type="ARBA" id="ARBA00009009"/>
    </source>
</evidence>
<feature type="domain" description="Beta-lactamase class A catalytic" evidence="7">
    <location>
        <begin position="49"/>
        <end position="263"/>
    </location>
</feature>
<proteinExistence type="inferred from homology"/>
<evidence type="ECO:0000256" key="6">
    <source>
        <dbReference type="RuleBase" id="RU361140"/>
    </source>
</evidence>
<evidence type="ECO:0000256" key="3">
    <source>
        <dbReference type="ARBA" id="ARBA00022729"/>
    </source>
</evidence>
<dbReference type="AlphaFoldDB" id="A0A4V3WES1"/>
<name>A0A4V3WES1_9BACL</name>
<evidence type="ECO:0000256" key="5">
    <source>
        <dbReference type="ARBA" id="ARBA00023251"/>
    </source>
</evidence>
<dbReference type="PANTHER" id="PTHR35333:SF3">
    <property type="entry name" value="BETA-LACTAMASE-TYPE TRANSPEPTIDASE FOLD CONTAINING PROTEIN"/>
    <property type="match status" value="1"/>
</dbReference>
<dbReference type="GO" id="GO:0030655">
    <property type="term" value="P:beta-lactam antibiotic catabolic process"/>
    <property type="evidence" value="ECO:0007669"/>
    <property type="project" value="InterPro"/>
</dbReference>
<dbReference type="GO" id="GO:0046677">
    <property type="term" value="P:response to antibiotic"/>
    <property type="evidence" value="ECO:0007669"/>
    <property type="project" value="UniProtKB-UniRule"/>
</dbReference>
<comment type="caution">
    <text evidence="8">The sequence shown here is derived from an EMBL/GenBank/DDBJ whole genome shotgun (WGS) entry which is preliminary data.</text>
</comment>
<dbReference type="EC" id="3.5.2.6" evidence="2 6"/>
<dbReference type="Gene3D" id="3.40.710.10">
    <property type="entry name" value="DD-peptidase/beta-lactamase superfamily"/>
    <property type="match status" value="1"/>
</dbReference>
<dbReference type="Pfam" id="PF13354">
    <property type="entry name" value="Beta-lactamase2"/>
    <property type="match status" value="1"/>
</dbReference>
<comment type="catalytic activity">
    <reaction evidence="6">
        <text>a beta-lactam + H2O = a substituted beta-amino acid</text>
        <dbReference type="Rhea" id="RHEA:20401"/>
        <dbReference type="ChEBI" id="CHEBI:15377"/>
        <dbReference type="ChEBI" id="CHEBI:35627"/>
        <dbReference type="ChEBI" id="CHEBI:140347"/>
        <dbReference type="EC" id="3.5.2.6"/>
    </reaction>
</comment>
<evidence type="ECO:0000313" key="9">
    <source>
        <dbReference type="Proteomes" id="UP000310636"/>
    </source>
</evidence>
<accession>A0A4V3WES1</accession>
<reference evidence="8 9" key="1">
    <citation type="submission" date="2019-04" db="EMBL/GenBank/DDBJ databases">
        <title>Cohnella sp. nov. isolated from preserved vegetables.</title>
        <authorList>
            <person name="Lin S.-Y."/>
            <person name="Hung M.-H."/>
            <person name="Young C.-C."/>
        </authorList>
    </citation>
    <scope>NUCLEOTIDE SEQUENCE [LARGE SCALE GENOMIC DNA]</scope>
    <source>
        <strain evidence="8 9">CC-MHH1044</strain>
    </source>
</reference>
<dbReference type="Proteomes" id="UP000310636">
    <property type="component" value="Unassembled WGS sequence"/>
</dbReference>
<dbReference type="SUPFAM" id="SSF56601">
    <property type="entry name" value="beta-lactamase/transpeptidase-like"/>
    <property type="match status" value="1"/>
</dbReference>
<dbReference type="InterPro" id="IPR000871">
    <property type="entry name" value="Beta-lactam_class-A"/>
</dbReference>
<dbReference type="OrthoDB" id="9784149at2"/>
<dbReference type="PRINTS" id="PR00118">
    <property type="entry name" value="BLACTAMASEA"/>
</dbReference>
<dbReference type="NCBIfam" id="NF033103">
    <property type="entry name" value="bla_class_A"/>
    <property type="match status" value="1"/>
</dbReference>
<keyword evidence="3" id="KW-0732">Signal</keyword>
<evidence type="ECO:0000259" key="7">
    <source>
        <dbReference type="Pfam" id="PF13354"/>
    </source>
</evidence>
<comment type="similarity">
    <text evidence="1 6">Belongs to the class-A beta-lactamase family.</text>
</comment>
<dbReference type="InterPro" id="IPR023650">
    <property type="entry name" value="Beta-lactam_class-A_AS"/>
</dbReference>
<dbReference type="InterPro" id="IPR058139">
    <property type="entry name" value="BlaC_bacilli"/>
</dbReference>
<dbReference type="InterPro" id="IPR045155">
    <property type="entry name" value="Beta-lactam_cat"/>
</dbReference>
<protein>
    <recommendedName>
        <fullName evidence="2 6">Beta-lactamase</fullName>
        <ecNumber evidence="2 6">3.5.2.6</ecNumber>
    </recommendedName>
</protein>
<evidence type="ECO:0000313" key="8">
    <source>
        <dbReference type="EMBL" id="THF76959.1"/>
    </source>
</evidence>
<dbReference type="GO" id="GO:0008800">
    <property type="term" value="F:beta-lactamase activity"/>
    <property type="evidence" value="ECO:0007669"/>
    <property type="project" value="UniProtKB-UniRule"/>
</dbReference>
<evidence type="ECO:0000256" key="2">
    <source>
        <dbReference type="ARBA" id="ARBA00012865"/>
    </source>
</evidence>
<keyword evidence="9" id="KW-1185">Reference proteome</keyword>
<dbReference type="PROSITE" id="PS00146">
    <property type="entry name" value="BETA_LACTAMASE_A"/>
    <property type="match status" value="1"/>
</dbReference>
<dbReference type="EMBL" id="SSOB01000022">
    <property type="protein sequence ID" value="THF76959.1"/>
    <property type="molecule type" value="Genomic_DNA"/>
</dbReference>
<dbReference type="PANTHER" id="PTHR35333">
    <property type="entry name" value="BETA-LACTAMASE"/>
    <property type="match status" value="1"/>
</dbReference>
<gene>
    <name evidence="8" type="primary">bla</name>
    <name evidence="8" type="ORF">E6C55_17730</name>
</gene>
<keyword evidence="5 6" id="KW-0046">Antibiotic resistance</keyword>
<organism evidence="8 9">
    <name type="scientific">Cohnella fermenti</name>
    <dbReference type="NCBI Taxonomy" id="2565925"/>
    <lineage>
        <taxon>Bacteria</taxon>
        <taxon>Bacillati</taxon>
        <taxon>Bacillota</taxon>
        <taxon>Bacilli</taxon>
        <taxon>Bacillales</taxon>
        <taxon>Paenibacillaceae</taxon>
        <taxon>Cohnella</taxon>
    </lineage>
</organism>
<evidence type="ECO:0000256" key="4">
    <source>
        <dbReference type="ARBA" id="ARBA00022801"/>
    </source>
</evidence>
<dbReference type="NCBIfam" id="NF012167">
    <property type="entry name" value="classA_firm"/>
    <property type="match status" value="1"/>
</dbReference>